<dbReference type="NCBIfam" id="NF006829">
    <property type="entry name" value="PRK09352.1"/>
    <property type="match status" value="1"/>
</dbReference>
<evidence type="ECO:0000259" key="3">
    <source>
        <dbReference type="Pfam" id="PF08541"/>
    </source>
</evidence>
<keyword evidence="2 5" id="KW-0012">Acyltransferase</keyword>
<name>A0A2P4UCQ0_9ACTN</name>
<dbReference type="GO" id="GO:0004315">
    <property type="term" value="F:3-oxoacyl-[acyl-carrier-protein] synthase activity"/>
    <property type="evidence" value="ECO:0007669"/>
    <property type="project" value="InterPro"/>
</dbReference>
<feature type="domain" description="Beta-ketoacyl-[acyl-carrier-protein] synthase III C-terminal" evidence="3">
    <location>
        <begin position="235"/>
        <end position="324"/>
    </location>
</feature>
<dbReference type="InterPro" id="IPR016039">
    <property type="entry name" value="Thiolase-like"/>
</dbReference>
<reference evidence="5 6" key="1">
    <citation type="journal article" date="2017" name="Chemistry">
        <title>Isolation, Biosynthesis and Chemical Modifications of Rubterolones A-F: Rare Tropolone Alkaloids from Actinomadura sp. 5-2.</title>
        <authorList>
            <person name="Guo H."/>
            <person name="Benndorf R."/>
            <person name="Leichnitz D."/>
            <person name="Klassen J.L."/>
            <person name="Vollmers J."/>
            <person name="Gorls H."/>
            <person name="Steinacker M."/>
            <person name="Weigel C."/>
            <person name="Dahse H.M."/>
            <person name="Kaster A.K."/>
            <person name="de Beer Z.W."/>
            <person name="Poulsen M."/>
            <person name="Beemelmanns C."/>
        </authorList>
    </citation>
    <scope>NUCLEOTIDE SEQUENCE [LARGE SCALE GENOMIC DNA]</scope>
    <source>
        <strain evidence="5 6">5-2</strain>
    </source>
</reference>
<evidence type="ECO:0000313" key="5">
    <source>
        <dbReference type="EMBL" id="POM22821.1"/>
    </source>
</evidence>
<evidence type="ECO:0000256" key="2">
    <source>
        <dbReference type="ARBA" id="ARBA00023315"/>
    </source>
</evidence>
<feature type="domain" description="Beta-ketoacyl-[acyl-carrier-protein] synthase III N-terminal" evidence="4">
    <location>
        <begin position="107"/>
        <end position="183"/>
    </location>
</feature>
<dbReference type="PANTHER" id="PTHR34069">
    <property type="entry name" value="3-OXOACYL-[ACYL-CARRIER-PROTEIN] SYNTHASE 3"/>
    <property type="match status" value="1"/>
</dbReference>
<comment type="caution">
    <text evidence="5">The sequence shown here is derived from an EMBL/GenBank/DDBJ whole genome shotgun (WGS) entry which is preliminary data.</text>
</comment>
<dbReference type="GO" id="GO:0006633">
    <property type="term" value="P:fatty acid biosynthetic process"/>
    <property type="evidence" value="ECO:0007669"/>
    <property type="project" value="InterPro"/>
</dbReference>
<dbReference type="AlphaFoldDB" id="A0A2P4UCQ0"/>
<dbReference type="Gene3D" id="3.40.47.10">
    <property type="match status" value="1"/>
</dbReference>
<dbReference type="Pfam" id="PF08541">
    <property type="entry name" value="ACP_syn_III_C"/>
    <property type="match status" value="1"/>
</dbReference>
<accession>A0A2P4UCQ0</accession>
<dbReference type="EC" id="2.3.1.194" evidence="5"/>
<protein>
    <submittedName>
        <fullName evidence="5">Acetoacetyl CoA synthase NphT7</fullName>
        <ecNumber evidence="5">2.3.1.194</ecNumber>
    </submittedName>
</protein>
<dbReference type="Pfam" id="PF08545">
    <property type="entry name" value="ACP_syn_III"/>
    <property type="match status" value="1"/>
</dbReference>
<dbReference type="RefSeq" id="WP_103565503.1">
    <property type="nucleotide sequence ID" value="NZ_MTBP01000004.1"/>
</dbReference>
<dbReference type="PANTHER" id="PTHR34069:SF2">
    <property type="entry name" value="BETA-KETOACYL-[ACYL-CARRIER-PROTEIN] SYNTHASE III"/>
    <property type="match status" value="1"/>
</dbReference>
<evidence type="ECO:0000313" key="6">
    <source>
        <dbReference type="Proteomes" id="UP000242367"/>
    </source>
</evidence>
<dbReference type="CDD" id="cd00830">
    <property type="entry name" value="KAS_III"/>
    <property type="match status" value="1"/>
</dbReference>
<keyword evidence="6" id="KW-1185">Reference proteome</keyword>
<dbReference type="SUPFAM" id="SSF53901">
    <property type="entry name" value="Thiolase-like"/>
    <property type="match status" value="1"/>
</dbReference>
<dbReference type="GO" id="GO:0044550">
    <property type="term" value="P:secondary metabolite biosynthetic process"/>
    <property type="evidence" value="ECO:0007669"/>
    <property type="project" value="TreeGrafter"/>
</dbReference>
<evidence type="ECO:0000256" key="1">
    <source>
        <dbReference type="ARBA" id="ARBA00022679"/>
    </source>
</evidence>
<keyword evidence="1 5" id="KW-0808">Transferase</keyword>
<evidence type="ECO:0000259" key="4">
    <source>
        <dbReference type="Pfam" id="PF08545"/>
    </source>
</evidence>
<proteinExistence type="predicted"/>
<organism evidence="5 6">
    <name type="scientific">Actinomadura rubteroloni</name>
    <dbReference type="NCBI Taxonomy" id="1926885"/>
    <lineage>
        <taxon>Bacteria</taxon>
        <taxon>Bacillati</taxon>
        <taxon>Actinomycetota</taxon>
        <taxon>Actinomycetes</taxon>
        <taxon>Streptosporangiales</taxon>
        <taxon>Thermomonosporaceae</taxon>
        <taxon>Actinomadura</taxon>
    </lineage>
</organism>
<sequence length="325" mass="34174">MPAGILAMGGHVPPDVVGNDTIAAWADTTPAWIETRTGVLERRWAAPETPTSELALAAVRDLLRTSPAALDDLGAIIVATSTPDQPQPSTAVIVQDLLAAAPVPAWDVNAVCSGFLYSLVMGAALVKDGGAPVLIVGADKYSSIVDGTDRRTVSLFGDGGGAVVLGDVPEGYGLRASRLAAHGRHRAYVEVVGGGTRRPLDTSGLAVGDHLFRMQGRPVRDYLFQVLPGMIHDVLDDAGMKVGDVDRFIFHQANPRLLQELSRDLGIDPGKMPLTADWFGNTGAASVPLTLWHSDTTRPLERGEQVLLASVGGGMTAAAAVMTWY</sequence>
<dbReference type="InterPro" id="IPR013751">
    <property type="entry name" value="ACP_syn_III_N"/>
</dbReference>
<gene>
    <name evidence="5" type="primary">nphT7_1</name>
    <name evidence="5" type="ORF">BTM25_50260</name>
</gene>
<dbReference type="InterPro" id="IPR013747">
    <property type="entry name" value="ACP_syn_III_C"/>
</dbReference>
<dbReference type="EMBL" id="MTBP01000004">
    <property type="protein sequence ID" value="POM22821.1"/>
    <property type="molecule type" value="Genomic_DNA"/>
</dbReference>
<dbReference type="Proteomes" id="UP000242367">
    <property type="component" value="Unassembled WGS sequence"/>
</dbReference>